<organism evidence="2 3">
    <name type="scientific">Vibrio mediterranei</name>
    <dbReference type="NCBI Taxonomy" id="689"/>
    <lineage>
        <taxon>Bacteria</taxon>
        <taxon>Pseudomonadati</taxon>
        <taxon>Pseudomonadota</taxon>
        <taxon>Gammaproteobacteria</taxon>
        <taxon>Vibrionales</taxon>
        <taxon>Vibrionaceae</taxon>
        <taxon>Vibrio</taxon>
    </lineage>
</organism>
<dbReference type="Proteomes" id="UP000197092">
    <property type="component" value="Chromosome 2"/>
</dbReference>
<accession>A0AAN1FL56</accession>
<proteinExistence type="predicted"/>
<dbReference type="Pfam" id="PF01548">
    <property type="entry name" value="DEDD_Tnp_IS110"/>
    <property type="match status" value="1"/>
</dbReference>
<dbReference type="GO" id="GO:0004803">
    <property type="term" value="F:transposase activity"/>
    <property type="evidence" value="ECO:0007669"/>
    <property type="project" value="InterPro"/>
</dbReference>
<dbReference type="PANTHER" id="PTHR33055">
    <property type="entry name" value="TRANSPOSASE FOR INSERTION SEQUENCE ELEMENT IS1111A"/>
    <property type="match status" value="1"/>
</dbReference>
<feature type="domain" description="Transposase IS110-like N-terminal" evidence="1">
    <location>
        <begin position="16"/>
        <end position="80"/>
    </location>
</feature>
<sequence>MGHKAKPISTCLVGAIRQNQKTDKNDALAIVQAALLPEVHFVASKTPHQQQAQAILRLREQCIKQKNALKNQLGGLLREFNFSVGRGESRLIGTIESILEDYENGPSFTFRTMLSKSLELYQ</sequence>
<evidence type="ECO:0000259" key="1">
    <source>
        <dbReference type="Pfam" id="PF01548"/>
    </source>
</evidence>
<gene>
    <name evidence="2" type="ORF">BSZ05_22705</name>
</gene>
<dbReference type="EMBL" id="CP018309">
    <property type="protein sequence ID" value="ASI92599.1"/>
    <property type="molecule type" value="Genomic_DNA"/>
</dbReference>
<dbReference type="KEGG" id="vsh:BSZ05_22705"/>
<protein>
    <recommendedName>
        <fullName evidence="1">Transposase IS110-like N-terminal domain-containing protein</fullName>
    </recommendedName>
</protein>
<dbReference type="PANTHER" id="PTHR33055:SF3">
    <property type="entry name" value="PUTATIVE TRANSPOSASE FOR IS117-RELATED"/>
    <property type="match status" value="1"/>
</dbReference>
<reference evidence="3" key="1">
    <citation type="submission" date="2016-12" db="EMBL/GenBank/DDBJ databases">
        <title>Comparative genomic analysis reveals the diversity, evolution, and environmental adaptation strategies of the genus Vibrio.</title>
        <authorList>
            <person name="Lin H."/>
            <person name="Wang X."/>
            <person name="Zhang X.-H."/>
        </authorList>
    </citation>
    <scope>NUCLEOTIDE SEQUENCE [LARGE SCALE GENOMIC DNA]</scope>
    <source>
        <strain evidence="3">QT6D1</strain>
    </source>
</reference>
<dbReference type="RefSeq" id="WP_088878507.1">
    <property type="nucleotide sequence ID" value="NZ_CP018309.1"/>
</dbReference>
<dbReference type="AlphaFoldDB" id="A0AAN1FL56"/>
<dbReference type="GO" id="GO:0006313">
    <property type="term" value="P:DNA transposition"/>
    <property type="evidence" value="ECO:0007669"/>
    <property type="project" value="InterPro"/>
</dbReference>
<dbReference type="InterPro" id="IPR002525">
    <property type="entry name" value="Transp_IS110-like_N"/>
</dbReference>
<evidence type="ECO:0000313" key="3">
    <source>
        <dbReference type="Proteomes" id="UP000197092"/>
    </source>
</evidence>
<dbReference type="GO" id="GO:0003677">
    <property type="term" value="F:DNA binding"/>
    <property type="evidence" value="ECO:0007669"/>
    <property type="project" value="InterPro"/>
</dbReference>
<evidence type="ECO:0000313" key="2">
    <source>
        <dbReference type="EMBL" id="ASI92599.1"/>
    </source>
</evidence>
<dbReference type="InterPro" id="IPR047650">
    <property type="entry name" value="Transpos_IS110"/>
</dbReference>
<name>A0AAN1FL56_9VIBR</name>